<sequence length="202" mass="22364">MLCAGQSRFLLCTVFTLVLFGTFSGGASAQDLYEVDLPEDEFKKVAVEQLQLSHVRKDSFSFSSDYTFIHNNGDKIDPQTASALIEGRVGYKEDGNLIGIGISYDGRKTDFFFSNVSENEYNKAAQKSLTGESSDSPLNHALKEAETFAERSNDHSNFDEKQGIQAADKPCWNGCEYNDSDMLDEILNSTGPLGLRDFPLVK</sequence>
<protein>
    <submittedName>
        <fullName evidence="2">Uncharacterized protein</fullName>
    </submittedName>
</protein>
<accession>A0A1I4N6A7</accession>
<evidence type="ECO:0000313" key="3">
    <source>
        <dbReference type="Proteomes" id="UP000199668"/>
    </source>
</evidence>
<name>A0A1I4N6A7_9BACI</name>
<gene>
    <name evidence="2" type="ORF">SAMN04488054_11550</name>
</gene>
<dbReference type="EMBL" id="FOTY01000015">
    <property type="protein sequence ID" value="SFM10867.1"/>
    <property type="molecule type" value="Genomic_DNA"/>
</dbReference>
<dbReference type="AlphaFoldDB" id="A0A1I4N6A7"/>
<evidence type="ECO:0000256" key="1">
    <source>
        <dbReference type="SAM" id="SignalP"/>
    </source>
</evidence>
<reference evidence="2 3" key="1">
    <citation type="submission" date="2016-10" db="EMBL/GenBank/DDBJ databases">
        <authorList>
            <person name="de Groot N.N."/>
        </authorList>
    </citation>
    <scope>NUCLEOTIDE SEQUENCE [LARGE SCALE GENOMIC DNA]</scope>
    <source>
        <strain evidence="2 3">CGMCC 1.6134</strain>
    </source>
</reference>
<proteinExistence type="predicted"/>
<dbReference type="OrthoDB" id="2991312at2"/>
<keyword evidence="3" id="KW-1185">Reference proteome</keyword>
<dbReference type="STRING" id="266892.SAMN04488054_11550"/>
<feature type="signal peptide" evidence="1">
    <location>
        <begin position="1"/>
        <end position="29"/>
    </location>
</feature>
<dbReference type="Proteomes" id="UP000199668">
    <property type="component" value="Unassembled WGS sequence"/>
</dbReference>
<organism evidence="2 3">
    <name type="scientific">Salibacterium qingdaonense</name>
    <dbReference type="NCBI Taxonomy" id="266892"/>
    <lineage>
        <taxon>Bacteria</taxon>
        <taxon>Bacillati</taxon>
        <taxon>Bacillota</taxon>
        <taxon>Bacilli</taxon>
        <taxon>Bacillales</taxon>
        <taxon>Bacillaceae</taxon>
    </lineage>
</organism>
<feature type="chain" id="PRO_5011544120" evidence="1">
    <location>
        <begin position="30"/>
        <end position="202"/>
    </location>
</feature>
<evidence type="ECO:0000313" key="2">
    <source>
        <dbReference type="EMBL" id="SFM10867.1"/>
    </source>
</evidence>
<keyword evidence="1" id="KW-0732">Signal</keyword>
<dbReference type="RefSeq" id="WP_090927268.1">
    <property type="nucleotide sequence ID" value="NZ_FOTY01000015.1"/>
</dbReference>